<gene>
    <name evidence="2" type="ORF">BCR32DRAFT_290031</name>
</gene>
<reference evidence="2 3" key="1">
    <citation type="submission" date="2016-08" db="EMBL/GenBank/DDBJ databases">
        <title>A Parts List for Fungal Cellulosomes Revealed by Comparative Genomics.</title>
        <authorList>
            <consortium name="DOE Joint Genome Institute"/>
            <person name="Haitjema C.H."/>
            <person name="Gilmore S.P."/>
            <person name="Henske J.K."/>
            <person name="Solomon K.V."/>
            <person name="De Groot R."/>
            <person name="Kuo A."/>
            <person name="Mondo S.J."/>
            <person name="Salamov A.A."/>
            <person name="Labutti K."/>
            <person name="Zhao Z."/>
            <person name="Chiniquy J."/>
            <person name="Barry K."/>
            <person name="Brewer H.M."/>
            <person name="Purvine S.O."/>
            <person name="Wright A.T."/>
            <person name="Boxma B."/>
            <person name="Van Alen T."/>
            <person name="Hackstein J.H."/>
            <person name="Baker S.E."/>
            <person name="Grigoriev I.V."/>
            <person name="O'Malley M.A."/>
        </authorList>
    </citation>
    <scope>NUCLEOTIDE SEQUENCE [LARGE SCALE GENOMIC DNA]</scope>
    <source>
        <strain evidence="2 3">S4</strain>
    </source>
</reference>
<name>A0A1Y1XLS3_9FUNG</name>
<keyword evidence="3" id="KW-1185">Reference proteome</keyword>
<evidence type="ECO:0000256" key="1">
    <source>
        <dbReference type="SAM" id="Phobius"/>
    </source>
</evidence>
<keyword evidence="1" id="KW-0472">Membrane</keyword>
<evidence type="ECO:0000313" key="2">
    <source>
        <dbReference type="EMBL" id="ORX86456.1"/>
    </source>
</evidence>
<sequence length="166" mass="19077">MNYKLLISYIFYIIFILLIDQNYAISCTNTETFKKCINQVFTNPSDICLNNSCQDIIKEVVVCSEPIYDIYKSSLSLYCAKDNTGNYCPHHHAFSLTINRDDIYQALLGDSLIRNAVKSSCKIEECKNVLFNNLKSLILNSILIGDNHYEDIDNNALYNEFLNICQ</sequence>
<keyword evidence="1" id="KW-1133">Transmembrane helix</keyword>
<comment type="caution">
    <text evidence="2">The sequence shown here is derived from an EMBL/GenBank/DDBJ whole genome shotgun (WGS) entry which is preliminary data.</text>
</comment>
<organism evidence="2 3">
    <name type="scientific">Anaeromyces robustus</name>
    <dbReference type="NCBI Taxonomy" id="1754192"/>
    <lineage>
        <taxon>Eukaryota</taxon>
        <taxon>Fungi</taxon>
        <taxon>Fungi incertae sedis</taxon>
        <taxon>Chytridiomycota</taxon>
        <taxon>Chytridiomycota incertae sedis</taxon>
        <taxon>Neocallimastigomycetes</taxon>
        <taxon>Neocallimastigales</taxon>
        <taxon>Neocallimastigaceae</taxon>
        <taxon>Anaeromyces</taxon>
    </lineage>
</organism>
<dbReference type="AlphaFoldDB" id="A0A1Y1XLS3"/>
<proteinExistence type="predicted"/>
<dbReference type="EMBL" id="MCFG01000021">
    <property type="protein sequence ID" value="ORX86456.1"/>
    <property type="molecule type" value="Genomic_DNA"/>
</dbReference>
<protein>
    <submittedName>
        <fullName evidence="2">Uncharacterized protein</fullName>
    </submittedName>
</protein>
<reference evidence="2 3" key="2">
    <citation type="submission" date="2016-08" db="EMBL/GenBank/DDBJ databases">
        <title>Pervasive Adenine N6-methylation of Active Genes in Fungi.</title>
        <authorList>
            <consortium name="DOE Joint Genome Institute"/>
            <person name="Mondo S.J."/>
            <person name="Dannebaum R.O."/>
            <person name="Kuo R.C."/>
            <person name="Labutti K."/>
            <person name="Haridas S."/>
            <person name="Kuo A."/>
            <person name="Salamov A."/>
            <person name="Ahrendt S.R."/>
            <person name="Lipzen A."/>
            <person name="Sullivan W."/>
            <person name="Andreopoulos W.B."/>
            <person name="Clum A."/>
            <person name="Lindquist E."/>
            <person name="Daum C."/>
            <person name="Ramamoorthy G.K."/>
            <person name="Gryganskyi A."/>
            <person name="Culley D."/>
            <person name="Magnuson J.K."/>
            <person name="James T.Y."/>
            <person name="O'Malley M.A."/>
            <person name="Stajich J.E."/>
            <person name="Spatafora J.W."/>
            <person name="Visel A."/>
            <person name="Grigoriev I.V."/>
        </authorList>
    </citation>
    <scope>NUCLEOTIDE SEQUENCE [LARGE SCALE GENOMIC DNA]</scope>
    <source>
        <strain evidence="2 3">S4</strain>
    </source>
</reference>
<dbReference type="Proteomes" id="UP000193944">
    <property type="component" value="Unassembled WGS sequence"/>
</dbReference>
<dbReference type="OrthoDB" id="10421501at2759"/>
<evidence type="ECO:0000313" key="3">
    <source>
        <dbReference type="Proteomes" id="UP000193944"/>
    </source>
</evidence>
<feature type="transmembrane region" description="Helical" evidence="1">
    <location>
        <begin position="6"/>
        <end position="25"/>
    </location>
</feature>
<accession>A0A1Y1XLS3</accession>
<keyword evidence="1" id="KW-0812">Transmembrane</keyword>